<name>A0A1U7GYU8_9CYAN</name>
<dbReference type="Pfam" id="PF13560">
    <property type="entry name" value="HTH_31"/>
    <property type="match status" value="1"/>
</dbReference>
<proteinExistence type="predicted"/>
<dbReference type="RefSeq" id="WP_073555986.1">
    <property type="nucleotide sequence ID" value="NZ_MRCA01000006.1"/>
</dbReference>
<dbReference type="SUPFAM" id="SSF47413">
    <property type="entry name" value="lambda repressor-like DNA-binding domains"/>
    <property type="match status" value="1"/>
</dbReference>
<evidence type="ECO:0000256" key="3">
    <source>
        <dbReference type="ARBA" id="ARBA00023014"/>
    </source>
</evidence>
<dbReference type="GO" id="GO:0051536">
    <property type="term" value="F:iron-sulfur cluster binding"/>
    <property type="evidence" value="ECO:0007669"/>
    <property type="project" value="UniProtKB-KW"/>
</dbReference>
<dbReference type="EMBL" id="MRCA01000006">
    <property type="protein sequence ID" value="OKH13594.1"/>
    <property type="molecule type" value="Genomic_DNA"/>
</dbReference>
<dbReference type="CDD" id="cd00093">
    <property type="entry name" value="HTH_XRE"/>
    <property type="match status" value="1"/>
</dbReference>
<keyword evidence="1" id="KW-0479">Metal-binding</keyword>
<keyword evidence="3" id="KW-0411">Iron-sulfur</keyword>
<dbReference type="Gene3D" id="3.30.70.20">
    <property type="match status" value="1"/>
</dbReference>
<dbReference type="GO" id="GO:0046872">
    <property type="term" value="F:metal ion binding"/>
    <property type="evidence" value="ECO:0007669"/>
    <property type="project" value="UniProtKB-KW"/>
</dbReference>
<protein>
    <submittedName>
        <fullName evidence="6">Transcriptional regulator</fullName>
    </submittedName>
</protein>
<dbReference type="PROSITE" id="PS50943">
    <property type="entry name" value="HTH_CROC1"/>
    <property type="match status" value="1"/>
</dbReference>
<gene>
    <name evidence="6" type="ORF">NIES592_13310</name>
</gene>
<keyword evidence="7" id="KW-1185">Reference proteome</keyword>
<dbReference type="SUPFAM" id="SSF54862">
    <property type="entry name" value="4Fe-4S ferredoxins"/>
    <property type="match status" value="1"/>
</dbReference>
<evidence type="ECO:0000259" key="4">
    <source>
        <dbReference type="PROSITE" id="PS50943"/>
    </source>
</evidence>
<evidence type="ECO:0000256" key="2">
    <source>
        <dbReference type="ARBA" id="ARBA00023004"/>
    </source>
</evidence>
<accession>A0A1U7GYU8</accession>
<evidence type="ECO:0000313" key="7">
    <source>
        <dbReference type="Proteomes" id="UP000186391"/>
    </source>
</evidence>
<dbReference type="PROSITE" id="PS51379">
    <property type="entry name" value="4FE4S_FER_2"/>
    <property type="match status" value="1"/>
</dbReference>
<dbReference type="PROSITE" id="PS00198">
    <property type="entry name" value="4FE4S_FER_1"/>
    <property type="match status" value="1"/>
</dbReference>
<evidence type="ECO:0000313" key="6">
    <source>
        <dbReference type="EMBL" id="OKH13594.1"/>
    </source>
</evidence>
<dbReference type="InterPro" id="IPR010982">
    <property type="entry name" value="Lambda_DNA-bd_dom_sf"/>
</dbReference>
<dbReference type="AlphaFoldDB" id="A0A1U7GYU8"/>
<dbReference type="Proteomes" id="UP000186391">
    <property type="component" value="Unassembled WGS sequence"/>
</dbReference>
<sequence>MPYTIPNNSCVGCDNCRPQCPTGAIKLENDKYWIDPCLCNNCEGYYPEPQCVIACPTNSPIPWHAKRGRCKVDLREVTSPDLFSNGKSNPFASAIVIWEACNLLSQRASLPWETDEQGNLCYRRQVNQGKGAIAFHLTKSPQSSELVTKLEAIETLDIRAACLHLVFAAYATTLDQPWEQEFTVDERQLEKYLGLEKRKDLSKNVKLTLINNLVQQACSLVVSIDWPQQGMLKGFSIKGSLLWELVQVQRHFQEDNLGCKYLVGLTFKIRAGVWAQYFLNKQACKERTAFYQYGSLPKSLLTTVMSIWQQHEGAARLMLWLLFKTKMGASQRITVPTLMRVAYGEEKIAQACRQREERKRLLRTFEHDLEVLNHHGMKSVFDPVTYPPTIQPLWARIVDIPEDPDEALEFWINDGSGTSRLTDVSPRGKWNLLMNARILSFSLPPDWEKQTADLEKKQRTTKNKRKTKTTGDLLGEQILRARKNLNLSQRELAKLAGKSQSWIRDIEKGRLKVKLEDQVVLRKVLGLNTA</sequence>
<feature type="domain" description="HTH cro/C1-type" evidence="4">
    <location>
        <begin position="478"/>
        <end position="526"/>
    </location>
</feature>
<feature type="domain" description="4Fe-4S ferredoxin-type" evidence="5">
    <location>
        <begin position="1"/>
        <end position="30"/>
    </location>
</feature>
<keyword evidence="2" id="KW-0408">Iron</keyword>
<dbReference type="GO" id="GO:0003677">
    <property type="term" value="F:DNA binding"/>
    <property type="evidence" value="ECO:0007669"/>
    <property type="project" value="InterPro"/>
</dbReference>
<dbReference type="Pfam" id="PF00037">
    <property type="entry name" value="Fer4"/>
    <property type="match status" value="1"/>
</dbReference>
<dbReference type="InterPro" id="IPR001387">
    <property type="entry name" value="Cro/C1-type_HTH"/>
</dbReference>
<comment type="caution">
    <text evidence="6">The sequence shown here is derived from an EMBL/GenBank/DDBJ whole genome shotgun (WGS) entry which is preliminary data.</text>
</comment>
<dbReference type="Gene3D" id="1.10.260.40">
    <property type="entry name" value="lambda repressor-like DNA-binding domains"/>
    <property type="match status" value="1"/>
</dbReference>
<organism evidence="6 7">
    <name type="scientific">Fischerella major NIES-592</name>
    <dbReference type="NCBI Taxonomy" id="210994"/>
    <lineage>
        <taxon>Bacteria</taxon>
        <taxon>Bacillati</taxon>
        <taxon>Cyanobacteriota</taxon>
        <taxon>Cyanophyceae</taxon>
        <taxon>Nostocales</taxon>
        <taxon>Hapalosiphonaceae</taxon>
        <taxon>Fischerella</taxon>
    </lineage>
</organism>
<dbReference type="OrthoDB" id="9800445at2"/>
<evidence type="ECO:0000259" key="5">
    <source>
        <dbReference type="PROSITE" id="PS51379"/>
    </source>
</evidence>
<dbReference type="InterPro" id="IPR017896">
    <property type="entry name" value="4Fe4S_Fe-S-bd"/>
</dbReference>
<reference evidence="6 7" key="1">
    <citation type="submission" date="2016-11" db="EMBL/GenBank/DDBJ databases">
        <title>Draft Genome Sequences of Nine Cyanobacterial Strains from Diverse Habitats.</title>
        <authorList>
            <person name="Zhu T."/>
            <person name="Hou S."/>
            <person name="Lu X."/>
            <person name="Hess W.R."/>
        </authorList>
    </citation>
    <scope>NUCLEOTIDE SEQUENCE [LARGE SCALE GENOMIC DNA]</scope>
    <source>
        <strain evidence="6 7">NIES-592</strain>
    </source>
</reference>
<evidence type="ECO:0000256" key="1">
    <source>
        <dbReference type="ARBA" id="ARBA00022723"/>
    </source>
</evidence>
<dbReference type="InterPro" id="IPR017900">
    <property type="entry name" value="4Fe4S_Fe_S_CS"/>
</dbReference>